<keyword evidence="2 6" id="KW-0378">Hydrolase</keyword>
<dbReference type="Gene3D" id="3.40.50.2300">
    <property type="match status" value="1"/>
</dbReference>
<evidence type="ECO:0000313" key="7">
    <source>
        <dbReference type="Proteomes" id="UP000029050"/>
    </source>
</evidence>
<dbReference type="SUPFAM" id="SSF52788">
    <property type="entry name" value="Phosphotyrosine protein phosphatases I"/>
    <property type="match status" value="1"/>
</dbReference>
<dbReference type="SMART" id="SM00226">
    <property type="entry name" value="LMWPc"/>
    <property type="match status" value="1"/>
</dbReference>
<evidence type="ECO:0000313" key="6">
    <source>
        <dbReference type="EMBL" id="KFI83287.1"/>
    </source>
</evidence>
<comment type="similarity">
    <text evidence="1">Belongs to the low molecular weight phosphotyrosine protein phosphatase family.</text>
</comment>
<protein>
    <submittedName>
        <fullName evidence="6">Low molecular weight phosphotyrosine protein</fullName>
        <ecNumber evidence="6">3.1.3.48</ecNumber>
    </submittedName>
</protein>
<gene>
    <name evidence="6" type="ORF">BPSY_0383</name>
</gene>
<dbReference type="InterPro" id="IPR023485">
    <property type="entry name" value="Ptyr_pPase"/>
</dbReference>
<dbReference type="RefSeq" id="WP_033495611.1">
    <property type="nucleotide sequence ID" value="NZ_JGZI01000007.1"/>
</dbReference>
<dbReference type="GO" id="GO:0004725">
    <property type="term" value="F:protein tyrosine phosphatase activity"/>
    <property type="evidence" value="ECO:0007669"/>
    <property type="project" value="UniProtKB-EC"/>
</dbReference>
<evidence type="ECO:0000256" key="4">
    <source>
        <dbReference type="PIRSR" id="PIRSR617867-1"/>
    </source>
</evidence>
<dbReference type="EMBL" id="JGZI01000007">
    <property type="protein sequence ID" value="KFI83287.1"/>
    <property type="molecule type" value="Genomic_DNA"/>
</dbReference>
<evidence type="ECO:0000259" key="5">
    <source>
        <dbReference type="SMART" id="SM00226"/>
    </source>
</evidence>
<dbReference type="AlphaFoldDB" id="A0A087CJ37"/>
<organism evidence="6 7">
    <name type="scientific">Bifidobacterium psychraerophilum</name>
    <dbReference type="NCBI Taxonomy" id="218140"/>
    <lineage>
        <taxon>Bacteria</taxon>
        <taxon>Bacillati</taxon>
        <taxon>Actinomycetota</taxon>
        <taxon>Actinomycetes</taxon>
        <taxon>Bifidobacteriales</taxon>
        <taxon>Bifidobacteriaceae</taxon>
        <taxon>Bifidobacterium</taxon>
    </lineage>
</organism>
<dbReference type="Proteomes" id="UP000029050">
    <property type="component" value="Unassembled WGS sequence"/>
</dbReference>
<keyword evidence="3" id="KW-0904">Protein phosphatase</keyword>
<keyword evidence="7" id="KW-1185">Reference proteome</keyword>
<dbReference type="STRING" id="218140.BPSY_0383"/>
<feature type="domain" description="Phosphotyrosine protein phosphatase I" evidence="5">
    <location>
        <begin position="1"/>
        <end position="177"/>
    </location>
</feature>
<reference evidence="6 7" key="1">
    <citation type="submission" date="2014-03" db="EMBL/GenBank/DDBJ databases">
        <title>Genomics of Bifidobacteria.</title>
        <authorList>
            <person name="Ventura M."/>
            <person name="Milani C."/>
            <person name="Lugli G.A."/>
        </authorList>
    </citation>
    <scope>NUCLEOTIDE SEQUENCE [LARGE SCALE GENOMIC DNA]</scope>
    <source>
        <strain evidence="6 7">LMG 21775</strain>
    </source>
</reference>
<dbReference type="GeneID" id="98299594"/>
<dbReference type="PANTHER" id="PTHR11717">
    <property type="entry name" value="LOW MOLECULAR WEIGHT PROTEIN TYROSINE PHOSPHATASE"/>
    <property type="match status" value="1"/>
</dbReference>
<sequence length="191" mass="20942">MLILFVCTGNICRSPLGELLTKRYLASSSIQISSAGTHGLPSHPIDPSSERLLARAGIDSHTFRSKRLTAEMALSADLIFCFEKVQRQEIALLAPSMSKRIFLLGDFANIAAYCARSNTVRGLTVADRLESVIATAPLVQGLLPPAHDIEDPHRKSFEVFEHAAEQTNDALRTIFLSLKKHPANVPELQIP</sequence>
<dbReference type="EC" id="3.1.3.48" evidence="6"/>
<feature type="active site" description="Nucleophile" evidence="4">
    <location>
        <position position="13"/>
    </location>
</feature>
<dbReference type="PANTHER" id="PTHR11717:SF31">
    <property type="entry name" value="LOW MOLECULAR WEIGHT PROTEIN-TYROSINE-PHOSPHATASE ETP-RELATED"/>
    <property type="match status" value="1"/>
</dbReference>
<proteinExistence type="inferred from homology"/>
<evidence type="ECO:0000256" key="2">
    <source>
        <dbReference type="ARBA" id="ARBA00022801"/>
    </source>
</evidence>
<name>A0A087CJ37_9BIFI</name>
<dbReference type="OrthoDB" id="9784339at2"/>
<dbReference type="Pfam" id="PF01451">
    <property type="entry name" value="LMWPc"/>
    <property type="match status" value="1"/>
</dbReference>
<comment type="caution">
    <text evidence="6">The sequence shown here is derived from an EMBL/GenBank/DDBJ whole genome shotgun (WGS) entry which is preliminary data.</text>
</comment>
<feature type="active site" description="Nucleophile" evidence="4">
    <location>
        <position position="7"/>
    </location>
</feature>
<dbReference type="InterPro" id="IPR036196">
    <property type="entry name" value="Ptyr_pPase_sf"/>
</dbReference>
<dbReference type="InterPro" id="IPR017867">
    <property type="entry name" value="Tyr_phospatase_low_mol_wt"/>
</dbReference>
<dbReference type="PRINTS" id="PR00719">
    <property type="entry name" value="LMWPTPASE"/>
</dbReference>
<dbReference type="eggNOG" id="COG0394">
    <property type="taxonomic scope" value="Bacteria"/>
</dbReference>
<evidence type="ECO:0000256" key="3">
    <source>
        <dbReference type="ARBA" id="ARBA00022912"/>
    </source>
</evidence>
<dbReference type="InterPro" id="IPR050438">
    <property type="entry name" value="LMW_PTPase"/>
</dbReference>
<evidence type="ECO:0000256" key="1">
    <source>
        <dbReference type="ARBA" id="ARBA00011063"/>
    </source>
</evidence>
<accession>A0A087CJ37</accession>